<comment type="similarity">
    <text evidence="2 6">Belongs to the TGF-beta family.</text>
</comment>
<dbReference type="GO" id="GO:0005615">
    <property type="term" value="C:extracellular space"/>
    <property type="evidence" value="ECO:0007669"/>
    <property type="project" value="TreeGrafter"/>
</dbReference>
<accession>A0A1X7UI86</accession>
<dbReference type="EnsemblMetazoa" id="XM_003387856.2">
    <property type="protein sequence ID" value="XP_003387904.1"/>
    <property type="gene ID" value="LOC100637719"/>
</dbReference>
<dbReference type="Proteomes" id="UP000007879">
    <property type="component" value="Unassembled WGS sequence"/>
</dbReference>
<dbReference type="Pfam" id="PF00019">
    <property type="entry name" value="TGF_beta"/>
    <property type="match status" value="1"/>
</dbReference>
<protein>
    <recommendedName>
        <fullName evidence="8">TGF-beta family profile domain-containing protein</fullName>
    </recommendedName>
</protein>
<keyword evidence="5" id="KW-0325">Glycoprotein</keyword>
<proteinExistence type="inferred from homology"/>
<evidence type="ECO:0000259" key="8">
    <source>
        <dbReference type="PROSITE" id="PS51362"/>
    </source>
</evidence>
<evidence type="ECO:0000256" key="2">
    <source>
        <dbReference type="ARBA" id="ARBA00006656"/>
    </source>
</evidence>
<reference evidence="10" key="1">
    <citation type="journal article" date="2010" name="Nature">
        <title>The Amphimedon queenslandica genome and the evolution of animal complexity.</title>
        <authorList>
            <person name="Srivastava M."/>
            <person name="Simakov O."/>
            <person name="Chapman J."/>
            <person name="Fahey B."/>
            <person name="Gauthier M.E."/>
            <person name="Mitros T."/>
            <person name="Richards G.S."/>
            <person name="Conaco C."/>
            <person name="Dacre M."/>
            <person name="Hellsten U."/>
            <person name="Larroux C."/>
            <person name="Putnam N.H."/>
            <person name="Stanke M."/>
            <person name="Adamska M."/>
            <person name="Darling A."/>
            <person name="Degnan S.M."/>
            <person name="Oakley T.H."/>
            <person name="Plachetzki D.C."/>
            <person name="Zhai Y."/>
            <person name="Adamski M."/>
            <person name="Calcino A."/>
            <person name="Cummins S.F."/>
            <person name="Goodstein D.M."/>
            <person name="Harris C."/>
            <person name="Jackson D.J."/>
            <person name="Leys S.P."/>
            <person name="Shu S."/>
            <person name="Woodcroft B.J."/>
            <person name="Vervoort M."/>
            <person name="Kosik K.S."/>
            <person name="Manning G."/>
            <person name="Degnan B.M."/>
            <person name="Rokhsar D.S."/>
        </authorList>
    </citation>
    <scope>NUCLEOTIDE SEQUENCE [LARGE SCALE GENOMIC DNA]</scope>
</reference>
<evidence type="ECO:0000313" key="10">
    <source>
        <dbReference type="Proteomes" id="UP000007879"/>
    </source>
</evidence>
<dbReference type="PANTHER" id="PTHR11848">
    <property type="entry name" value="TGF-BETA FAMILY"/>
    <property type="match status" value="1"/>
</dbReference>
<organism evidence="9">
    <name type="scientific">Amphimedon queenslandica</name>
    <name type="common">Sponge</name>
    <dbReference type="NCBI Taxonomy" id="400682"/>
    <lineage>
        <taxon>Eukaryota</taxon>
        <taxon>Metazoa</taxon>
        <taxon>Porifera</taxon>
        <taxon>Demospongiae</taxon>
        <taxon>Heteroscleromorpha</taxon>
        <taxon>Haplosclerida</taxon>
        <taxon>Niphatidae</taxon>
        <taxon>Amphimedon</taxon>
    </lineage>
</organism>
<feature type="signal peptide" evidence="7">
    <location>
        <begin position="1"/>
        <end position="19"/>
    </location>
</feature>
<dbReference type="GO" id="GO:0005125">
    <property type="term" value="F:cytokine activity"/>
    <property type="evidence" value="ECO:0007669"/>
    <property type="project" value="TreeGrafter"/>
</dbReference>
<dbReference type="InterPro" id="IPR015615">
    <property type="entry name" value="TGF-beta-rel"/>
</dbReference>
<dbReference type="SMART" id="SM00204">
    <property type="entry name" value="TGFB"/>
    <property type="match status" value="1"/>
</dbReference>
<dbReference type="InParanoid" id="A0A1X7UI86"/>
<keyword evidence="3" id="KW-0964">Secreted</keyword>
<keyword evidence="10" id="KW-1185">Reference proteome</keyword>
<dbReference type="SUPFAM" id="SSF57501">
    <property type="entry name" value="Cystine-knot cytokines"/>
    <property type="match status" value="1"/>
</dbReference>
<evidence type="ECO:0000256" key="5">
    <source>
        <dbReference type="ARBA" id="ARBA00023180"/>
    </source>
</evidence>
<dbReference type="KEGG" id="aqu:100637719"/>
<dbReference type="InterPro" id="IPR001839">
    <property type="entry name" value="TGF-b_C"/>
</dbReference>
<sequence>MSIAVSLFTFLLISGCLSALSENRNNPSYAFMEITRRRVEERLQGSSHLDYPYSVNGRDKVATTMEPTSIQGLTDSGHFNVTERNRIELEFDFQPQNLDQVKFFKAAHLWLFPTARNDTKDHAKTLEIGLLVAITTPSMKGEKRKRFSLLWDKETQSCLSIDVTIPLHKLIKQLQLRNEMTGKMIVEVIHIKKRSRTEEGGWTSDILEVCKELSGIENSTRIPFLVIDFTAEEIASGRRPRTPSQPESRVITRELSSVDMQQMYREARGISTNKNDTAEEKPSECPVHDLEVSLSSILNIGTVPDVINIGECRGSCSLSYNSHSNLKTYYRYMTEKVPAANNCCIPRTFDSVTFLSFYSSNSTEEFKSIIAEIEVLPDAIIRSCMCFNIQPTTSD</sequence>
<feature type="domain" description="TGF-beta family profile" evidence="8">
    <location>
        <begin position="265"/>
        <end position="387"/>
    </location>
</feature>
<comment type="subcellular location">
    <subcellularLocation>
        <location evidence="1">Secreted</location>
    </subcellularLocation>
</comment>
<dbReference type="EnsemblMetazoa" id="Aqu2.1.27178_001">
    <property type="protein sequence ID" value="Aqu2.1.27178_001"/>
    <property type="gene ID" value="Aqu2.1.27178"/>
</dbReference>
<keyword evidence="6" id="KW-0339">Growth factor</keyword>
<evidence type="ECO:0000256" key="4">
    <source>
        <dbReference type="ARBA" id="ARBA00022729"/>
    </source>
</evidence>
<dbReference type="PANTHER" id="PTHR11848:SF263">
    <property type="entry name" value="PROTEIN DECAPENTAPLEGIC"/>
    <property type="match status" value="1"/>
</dbReference>
<reference evidence="9" key="2">
    <citation type="submission" date="2017-05" db="UniProtKB">
        <authorList>
            <consortium name="EnsemblMetazoa"/>
        </authorList>
    </citation>
    <scope>IDENTIFICATION</scope>
</reference>
<dbReference type="GO" id="GO:0008083">
    <property type="term" value="F:growth factor activity"/>
    <property type="evidence" value="ECO:0007669"/>
    <property type="project" value="UniProtKB-KW"/>
</dbReference>
<dbReference type="AlphaFoldDB" id="A0A1X7UI86"/>
<evidence type="ECO:0000313" key="9">
    <source>
        <dbReference type="EnsemblMetazoa" id="Aqu2.1.27178_001"/>
    </source>
</evidence>
<dbReference type="InterPro" id="IPR029034">
    <property type="entry name" value="Cystine-knot_cytokine"/>
</dbReference>
<evidence type="ECO:0000256" key="3">
    <source>
        <dbReference type="ARBA" id="ARBA00022525"/>
    </source>
</evidence>
<dbReference type="PROSITE" id="PS51362">
    <property type="entry name" value="TGF_BETA_2"/>
    <property type="match status" value="1"/>
</dbReference>
<dbReference type="Gene3D" id="2.10.90.10">
    <property type="entry name" value="Cystine-knot cytokines"/>
    <property type="match status" value="1"/>
</dbReference>
<feature type="chain" id="PRO_5010883817" description="TGF-beta family profile domain-containing protein" evidence="7">
    <location>
        <begin position="20"/>
        <end position="395"/>
    </location>
</feature>
<evidence type="ECO:0000256" key="7">
    <source>
        <dbReference type="SAM" id="SignalP"/>
    </source>
</evidence>
<evidence type="ECO:0000256" key="6">
    <source>
        <dbReference type="RuleBase" id="RU000354"/>
    </source>
</evidence>
<evidence type="ECO:0000256" key="1">
    <source>
        <dbReference type="ARBA" id="ARBA00004613"/>
    </source>
</evidence>
<name>A0A1X7UI86_AMPQE</name>
<gene>
    <name evidence="9" type="primary">100637719</name>
</gene>
<keyword evidence="4 7" id="KW-0732">Signal</keyword>